<dbReference type="PANTHER" id="PTHR22909:SF24">
    <property type="entry name" value="GOLGI INTEGRAL MEMBRANE PROTEIN 4-RELATED"/>
    <property type="match status" value="1"/>
</dbReference>
<feature type="compositionally biased region" description="Basic and acidic residues" evidence="1">
    <location>
        <begin position="487"/>
        <end position="504"/>
    </location>
</feature>
<gene>
    <name evidence="3" type="ORF">DBV15_09806</name>
</gene>
<keyword evidence="2" id="KW-1133">Transmembrane helix</keyword>
<feature type="region of interest" description="Disordered" evidence="1">
    <location>
        <begin position="80"/>
        <end position="99"/>
    </location>
</feature>
<reference evidence="3 4" key="1">
    <citation type="journal article" date="2019" name="Philos. Trans. R. Soc. Lond., B, Biol. Sci.">
        <title>Ant behaviour and brain gene expression of defending hosts depend on the ecological success of the intruding social parasite.</title>
        <authorList>
            <person name="Kaur R."/>
            <person name="Stoldt M."/>
            <person name="Jongepier E."/>
            <person name="Feldmeyer B."/>
            <person name="Menzel F."/>
            <person name="Bornberg-Bauer E."/>
            <person name="Foitzik S."/>
        </authorList>
    </citation>
    <scope>NUCLEOTIDE SEQUENCE [LARGE SCALE GENOMIC DNA]</scope>
    <source>
        <tissue evidence="3">Whole body</tissue>
    </source>
</reference>
<dbReference type="Proteomes" id="UP000310200">
    <property type="component" value="Unassembled WGS sequence"/>
</dbReference>
<feature type="region of interest" description="Disordered" evidence="1">
    <location>
        <begin position="565"/>
        <end position="623"/>
    </location>
</feature>
<evidence type="ECO:0000256" key="1">
    <source>
        <dbReference type="SAM" id="MobiDB-lite"/>
    </source>
</evidence>
<dbReference type="EMBL" id="QBLH01003194">
    <property type="protein sequence ID" value="TGZ43156.1"/>
    <property type="molecule type" value="Genomic_DNA"/>
</dbReference>
<feature type="region of interest" description="Disordered" evidence="1">
    <location>
        <begin position="222"/>
        <end position="404"/>
    </location>
</feature>
<protein>
    <submittedName>
        <fullName evidence="3">Golgi integral membrane protein 4</fullName>
    </submittedName>
</protein>
<feature type="transmembrane region" description="Helical" evidence="2">
    <location>
        <begin position="12"/>
        <end position="31"/>
    </location>
</feature>
<dbReference type="STRING" id="300112.A0A4S2K4C9"/>
<feature type="region of interest" description="Disordered" evidence="1">
    <location>
        <begin position="480"/>
        <end position="546"/>
    </location>
</feature>
<name>A0A4S2K4C9_9HYME</name>
<dbReference type="AlphaFoldDB" id="A0A4S2K4C9"/>
<evidence type="ECO:0000313" key="3">
    <source>
        <dbReference type="EMBL" id="TGZ43156.1"/>
    </source>
</evidence>
<dbReference type="InterPro" id="IPR042336">
    <property type="entry name" value="GOLIM4"/>
</dbReference>
<accession>A0A4S2K4C9</accession>
<feature type="compositionally biased region" description="Basic and acidic residues" evidence="1">
    <location>
        <begin position="522"/>
        <end position="531"/>
    </location>
</feature>
<keyword evidence="2" id="KW-0812">Transmembrane</keyword>
<evidence type="ECO:0000256" key="2">
    <source>
        <dbReference type="SAM" id="Phobius"/>
    </source>
</evidence>
<comment type="caution">
    <text evidence="3">The sequence shown here is derived from an EMBL/GenBank/DDBJ whole genome shotgun (WGS) entry which is preliminary data.</text>
</comment>
<feature type="compositionally biased region" description="Polar residues" evidence="1">
    <location>
        <begin position="224"/>
        <end position="244"/>
    </location>
</feature>
<dbReference type="GO" id="GO:0000139">
    <property type="term" value="C:Golgi membrane"/>
    <property type="evidence" value="ECO:0007669"/>
    <property type="project" value="InterPro"/>
</dbReference>
<evidence type="ECO:0000313" key="4">
    <source>
        <dbReference type="Proteomes" id="UP000310200"/>
    </source>
</evidence>
<feature type="compositionally biased region" description="Polar residues" evidence="1">
    <location>
        <begin position="80"/>
        <end position="90"/>
    </location>
</feature>
<dbReference type="PANTHER" id="PTHR22909">
    <property type="entry name" value="GOLGI INTEGRAL MEMBRANE PROTEIN 4"/>
    <property type="match status" value="1"/>
</dbReference>
<feature type="compositionally biased region" description="Acidic residues" evidence="1">
    <location>
        <begin position="612"/>
        <end position="623"/>
    </location>
</feature>
<sequence>MTGSRLGRGRGGRLALYGGCAVVVVLTMIVYRNTISEMTRLQEMQVQCLHQQESLAAQLQVIFEYKVRLEKSLAEEKSSNAAVKQELQQRASREKSLRDKDSIEAMQRFNSLQQTYRLLQTEHRDLQEECKKREKQALDETNRLESTLQDLRARIRQAQEDKFKALEHLKTKYLETDDEKTRLQEKYNELMQNRDNTGSTVDHLKKEIFQLRRELESAKKFYARSTSPSSVLVTPRASVSQSALQKEDSQPIPAPQQQQQQVSAPQPPYVSHDRRAVGGATPSVEKTLNDDANEPANDIRFVQQNGNIVPAGPGEVKEIGEQREPSANDLQQKQQKDVVERPNVMDDEKNGLEEEQRKQVMSPPLNRDDNGPNDNASAMPGSQAEQPLAQPAVERASTVASGRSTGVKAHVEVDELQNLQERVDGILNRDSVASSRKAENTTVASNANLVSPSVVDKPAPLPARPLSKVKVPVGVLPIPEMIEQNDDADKEKREEEIRKREDAAAVHNLQPPPPKLAPANAADDKEEKEPIVEPGNLDPPFVANPPARHVGEQVERRAKDAWLRVGPGVQEVGEELNRVPGLDDGQANGGDDQYDGDYDKEQQKNDIHLAEGEDEGEDEGDDV</sequence>
<feature type="compositionally biased region" description="Basic and acidic residues" evidence="1">
    <location>
        <begin position="334"/>
        <end position="358"/>
    </location>
</feature>
<feature type="compositionally biased region" description="Basic and acidic residues" evidence="1">
    <location>
        <begin position="315"/>
        <end position="326"/>
    </location>
</feature>
<feature type="compositionally biased region" description="Low complexity" evidence="1">
    <location>
        <begin position="255"/>
        <end position="264"/>
    </location>
</feature>
<feature type="compositionally biased region" description="Basic and acidic residues" evidence="1">
    <location>
        <begin position="597"/>
        <end position="611"/>
    </location>
</feature>
<keyword evidence="2" id="KW-0472">Membrane</keyword>
<keyword evidence="4" id="KW-1185">Reference proteome</keyword>
<feature type="compositionally biased region" description="Low complexity" evidence="1">
    <location>
        <begin position="582"/>
        <end position="591"/>
    </location>
</feature>
<proteinExistence type="predicted"/>
<organism evidence="3 4">
    <name type="scientific">Temnothorax longispinosus</name>
    <dbReference type="NCBI Taxonomy" id="300112"/>
    <lineage>
        <taxon>Eukaryota</taxon>
        <taxon>Metazoa</taxon>
        <taxon>Ecdysozoa</taxon>
        <taxon>Arthropoda</taxon>
        <taxon>Hexapoda</taxon>
        <taxon>Insecta</taxon>
        <taxon>Pterygota</taxon>
        <taxon>Neoptera</taxon>
        <taxon>Endopterygota</taxon>
        <taxon>Hymenoptera</taxon>
        <taxon>Apocrita</taxon>
        <taxon>Aculeata</taxon>
        <taxon>Formicoidea</taxon>
        <taxon>Formicidae</taxon>
        <taxon>Myrmicinae</taxon>
        <taxon>Temnothorax</taxon>
    </lineage>
</organism>